<dbReference type="EMBL" id="QGDT01000053">
    <property type="protein sequence ID" value="PWJ48482.1"/>
    <property type="molecule type" value="Genomic_DNA"/>
</dbReference>
<comment type="caution">
    <text evidence="1">The sequence shown here is derived from an EMBL/GenBank/DDBJ whole genome shotgun (WGS) entry which is preliminary data.</text>
</comment>
<sequence>AASVTEANIIGELKKIVALIIGNEDLIEYKDETASLFIPPTWYVWIINALDAALSNGSQVVTKKGDKLFFNALPNTEIKPRTWMIGVDNMLWTVEGNLFYLHQDVDTDVPRIKFQEADRDLKILMDFEVNVEYADGRLIVLYK</sequence>
<proteinExistence type="predicted"/>
<evidence type="ECO:0000313" key="2">
    <source>
        <dbReference type="Proteomes" id="UP000245880"/>
    </source>
</evidence>
<name>A0A315ZT48_9BACT</name>
<dbReference type="AlphaFoldDB" id="A0A315ZT48"/>
<gene>
    <name evidence="1" type="ORF">CLV98_1534</name>
</gene>
<dbReference type="Proteomes" id="UP000245880">
    <property type="component" value="Unassembled WGS sequence"/>
</dbReference>
<accession>A0A315ZT48</accession>
<feature type="non-terminal residue" evidence="1">
    <location>
        <position position="1"/>
    </location>
</feature>
<evidence type="ECO:0000313" key="1">
    <source>
        <dbReference type="EMBL" id="PWJ48482.1"/>
    </source>
</evidence>
<organism evidence="1 2">
    <name type="scientific">Dyadobacter jejuensis</name>
    <dbReference type="NCBI Taxonomy" id="1082580"/>
    <lineage>
        <taxon>Bacteria</taxon>
        <taxon>Pseudomonadati</taxon>
        <taxon>Bacteroidota</taxon>
        <taxon>Cytophagia</taxon>
        <taxon>Cytophagales</taxon>
        <taxon>Spirosomataceae</taxon>
        <taxon>Dyadobacter</taxon>
    </lineage>
</organism>
<protein>
    <submittedName>
        <fullName evidence="1">Uncharacterized protein</fullName>
    </submittedName>
</protein>
<keyword evidence="2" id="KW-1185">Reference proteome</keyword>
<reference evidence="1 2" key="1">
    <citation type="submission" date="2018-03" db="EMBL/GenBank/DDBJ databases">
        <title>Genomic Encyclopedia of Archaeal and Bacterial Type Strains, Phase II (KMG-II): from individual species to whole genera.</title>
        <authorList>
            <person name="Goeker M."/>
        </authorList>
    </citation>
    <scope>NUCLEOTIDE SEQUENCE [LARGE SCALE GENOMIC DNA]</scope>
    <source>
        <strain evidence="1 2">DSM 100346</strain>
    </source>
</reference>